<dbReference type="InterPro" id="IPR039935">
    <property type="entry name" value="YML079W-like"/>
</dbReference>
<evidence type="ECO:0000313" key="3">
    <source>
        <dbReference type="EMBL" id="NHN85559.1"/>
    </source>
</evidence>
<feature type="domain" description="DUF985" evidence="2">
    <location>
        <begin position="46"/>
        <end position="182"/>
    </location>
</feature>
<evidence type="ECO:0000256" key="1">
    <source>
        <dbReference type="SAM" id="SignalP"/>
    </source>
</evidence>
<dbReference type="RefSeq" id="WP_173583946.1">
    <property type="nucleotide sequence ID" value="NZ_WOTB01000017.1"/>
</dbReference>
<gene>
    <name evidence="3" type="ORF">GOB93_13035</name>
</gene>
<evidence type="ECO:0000259" key="2">
    <source>
        <dbReference type="Pfam" id="PF06172"/>
    </source>
</evidence>
<dbReference type="InterPro" id="IPR009327">
    <property type="entry name" value="Cupin_DUF985"/>
</dbReference>
<keyword evidence="4" id="KW-1185">Reference proteome</keyword>
<feature type="signal peptide" evidence="1">
    <location>
        <begin position="1"/>
        <end position="34"/>
    </location>
</feature>
<dbReference type="InterPro" id="IPR014710">
    <property type="entry name" value="RmlC-like_jellyroll"/>
</dbReference>
<dbReference type="InterPro" id="IPR011051">
    <property type="entry name" value="RmlC_Cupin_sf"/>
</dbReference>
<evidence type="ECO:0000313" key="4">
    <source>
        <dbReference type="Proteomes" id="UP000635278"/>
    </source>
</evidence>
<dbReference type="SUPFAM" id="SSF51182">
    <property type="entry name" value="RmlC-like cupins"/>
    <property type="match status" value="1"/>
</dbReference>
<accession>A0ABX0JQY5</accession>
<reference evidence="3 4" key="1">
    <citation type="journal article" date="2020" name="Int. J. Syst. Evol. Microbiol.">
        <title>Novel acetic acid bacteria from cider fermentations: Acetobacter conturbans sp. nov. and Acetobacter fallax sp. nov.</title>
        <authorList>
            <person name="Sombolestani A.S."/>
            <person name="Cleenwerck I."/>
            <person name="Cnockaert M."/>
            <person name="Borremans W."/>
            <person name="Wieme A.D."/>
            <person name="De Vuyst L."/>
            <person name="Vandamme P."/>
        </authorList>
    </citation>
    <scope>NUCLEOTIDE SEQUENCE [LARGE SCALE GENOMIC DNA]</scope>
    <source>
        <strain evidence="3 4">LMG 30640</strain>
    </source>
</reference>
<keyword evidence="1" id="KW-0732">Signal</keyword>
<dbReference type="PANTHER" id="PTHR33387">
    <property type="entry name" value="RMLC-LIKE JELLY ROLL FOLD PROTEIN"/>
    <property type="match status" value="1"/>
</dbReference>
<dbReference type="Gene3D" id="2.60.120.10">
    <property type="entry name" value="Jelly Rolls"/>
    <property type="match status" value="1"/>
</dbReference>
<feature type="chain" id="PRO_5046639044" evidence="1">
    <location>
        <begin position="35"/>
        <end position="209"/>
    </location>
</feature>
<dbReference type="PANTHER" id="PTHR33387:SF3">
    <property type="entry name" value="DUF985 DOMAIN-CONTAINING PROTEIN"/>
    <property type="match status" value="1"/>
</dbReference>
<proteinExistence type="predicted"/>
<dbReference type="Proteomes" id="UP000635278">
    <property type="component" value="Unassembled WGS sequence"/>
</dbReference>
<dbReference type="CDD" id="cd06121">
    <property type="entry name" value="cupin_YML079wp"/>
    <property type="match status" value="1"/>
</dbReference>
<comment type="caution">
    <text evidence="3">The sequence shown here is derived from an EMBL/GenBank/DDBJ whole genome shotgun (WGS) entry which is preliminary data.</text>
</comment>
<protein>
    <submittedName>
        <fullName evidence="3">Cupin domain-containing protein</fullName>
    </submittedName>
</protein>
<organism evidence="3 4">
    <name type="scientific">Acetobacter musti</name>
    <dbReference type="NCBI Taxonomy" id="864732"/>
    <lineage>
        <taxon>Bacteria</taxon>
        <taxon>Pseudomonadati</taxon>
        <taxon>Pseudomonadota</taxon>
        <taxon>Alphaproteobacteria</taxon>
        <taxon>Acetobacterales</taxon>
        <taxon>Acetobacteraceae</taxon>
        <taxon>Acetobacter</taxon>
    </lineage>
</organism>
<dbReference type="Pfam" id="PF06172">
    <property type="entry name" value="Cupin_5"/>
    <property type="match status" value="1"/>
</dbReference>
<name>A0ABX0JQY5_9PROT</name>
<sequence>MRPARSAPSGPVRKAAPVLTTLATAWLLLSPAHARTPAAPPEAAASLIARFHMQPVPKEGGWFAQVQRTGETIDGAALPARYSGIRHPVSTAILYVETTAGFSALHRLKTDEVWHFYGGDPVHFLLLAPDGQSREATLGAANPALVVPHDVWQGSAPSGPRGWSFTGTTMAPGFIPQDFELATRAALIREYPAAARQITALTRTEAARP</sequence>
<dbReference type="EMBL" id="WOTB01000017">
    <property type="protein sequence ID" value="NHN85559.1"/>
    <property type="molecule type" value="Genomic_DNA"/>
</dbReference>